<dbReference type="PANTHER" id="PTHR30290">
    <property type="entry name" value="PERIPLASMIC BINDING COMPONENT OF ABC TRANSPORTER"/>
    <property type="match status" value="1"/>
</dbReference>
<protein>
    <submittedName>
        <fullName evidence="5">Dipeptide transport system substrate-binding protein</fullName>
    </submittedName>
</protein>
<keyword evidence="2 3" id="KW-0732">Signal</keyword>
<dbReference type="STRING" id="1121279.SAMN02745887_02071"/>
<evidence type="ECO:0000256" key="1">
    <source>
        <dbReference type="ARBA" id="ARBA00005695"/>
    </source>
</evidence>
<dbReference type="GO" id="GO:0043190">
    <property type="term" value="C:ATP-binding cassette (ABC) transporter complex"/>
    <property type="evidence" value="ECO:0007669"/>
    <property type="project" value="InterPro"/>
</dbReference>
<evidence type="ECO:0000259" key="4">
    <source>
        <dbReference type="Pfam" id="PF00496"/>
    </source>
</evidence>
<evidence type="ECO:0000256" key="2">
    <source>
        <dbReference type="ARBA" id="ARBA00022729"/>
    </source>
</evidence>
<comment type="similarity">
    <text evidence="1">Belongs to the bacterial solute-binding protein 5 family.</text>
</comment>
<dbReference type="PIRSF" id="PIRSF002741">
    <property type="entry name" value="MppA"/>
    <property type="match status" value="1"/>
</dbReference>
<dbReference type="GO" id="GO:0030288">
    <property type="term" value="C:outer membrane-bounded periplasmic space"/>
    <property type="evidence" value="ECO:0007669"/>
    <property type="project" value="TreeGrafter"/>
</dbReference>
<dbReference type="EMBL" id="FPKR01000007">
    <property type="protein sequence ID" value="SFZ76691.1"/>
    <property type="molecule type" value="Genomic_DNA"/>
</dbReference>
<dbReference type="GO" id="GO:1904680">
    <property type="term" value="F:peptide transmembrane transporter activity"/>
    <property type="evidence" value="ECO:0007669"/>
    <property type="project" value="TreeGrafter"/>
</dbReference>
<feature type="domain" description="Solute-binding protein family 5" evidence="4">
    <location>
        <begin position="64"/>
        <end position="444"/>
    </location>
</feature>
<proteinExistence type="inferred from homology"/>
<sequence length="525" mass="57631">MPRLTLLFLALASSSAFAAKTLVICADADPDGFDPAQSANNTTHQASAAKLYNNLIEYEPGPFKFSPSLAERWTISPDGLSYTFTLRRGVKWQRSEVFKPSRDFNADDVLWTLQRQIDTSHPGAKAAPAGFPYANSGDWKNLFKAVEKLDDYTVRLTLNKPYAPLLERFAHPALAVVSAEYGQQLERAGTPGLVSSQPIGTGPYQLIKFDKGAQARYEANPRYWRQKPAIPKLIIATVSDPAVRAQKLLAGECQLADNIKPQDLPRFEGKPKFTLTPLRVQSSAQLFFNAGKKPFDDKRVRQALAMVIDRAAIVKSVFDGRAEVATTPYSPRSLWGVEAVKPAAPDFARARKLLAEAGYPNGFEAEMWVRPGGSGTNPNFRLSAELVQADWAKLGVKLNLVNVEWVELVKKARAGEAPSMLSGWSGALDPDGFYSNLASCDAAKNGYNFAQWCNARADAALDEARVATSQAARAKSYIAVQKILAEEVPFTTLAWGVPVVVHDSQLLGVEPTPNDSFKVERLRWK</sequence>
<dbReference type="SUPFAM" id="SSF53850">
    <property type="entry name" value="Periplasmic binding protein-like II"/>
    <property type="match status" value="1"/>
</dbReference>
<reference evidence="5 6" key="1">
    <citation type="submission" date="2016-11" db="EMBL/GenBank/DDBJ databases">
        <authorList>
            <person name="Jaros S."/>
            <person name="Januszkiewicz K."/>
            <person name="Wedrychowicz H."/>
        </authorList>
    </citation>
    <scope>NUCLEOTIDE SEQUENCE [LARGE SCALE GENOMIC DNA]</scope>
    <source>
        <strain evidence="5 6">DSM 18899</strain>
    </source>
</reference>
<dbReference type="CDD" id="cd08493">
    <property type="entry name" value="PBP2_DppA_like"/>
    <property type="match status" value="1"/>
</dbReference>
<dbReference type="GO" id="GO:0042938">
    <property type="term" value="P:dipeptide transport"/>
    <property type="evidence" value="ECO:0007669"/>
    <property type="project" value="TreeGrafter"/>
</dbReference>
<organism evidence="5 6">
    <name type="scientific">Chitinimonas taiwanensis DSM 18899</name>
    <dbReference type="NCBI Taxonomy" id="1121279"/>
    <lineage>
        <taxon>Bacteria</taxon>
        <taxon>Pseudomonadati</taxon>
        <taxon>Pseudomonadota</taxon>
        <taxon>Betaproteobacteria</taxon>
        <taxon>Neisseriales</taxon>
        <taxon>Chitinibacteraceae</taxon>
        <taxon>Chitinimonas</taxon>
    </lineage>
</organism>
<dbReference type="InterPro" id="IPR039424">
    <property type="entry name" value="SBP_5"/>
</dbReference>
<dbReference type="Proteomes" id="UP000186513">
    <property type="component" value="Unassembled WGS sequence"/>
</dbReference>
<dbReference type="PANTHER" id="PTHR30290:SF38">
    <property type="entry name" value="D,D-DIPEPTIDE-BINDING PERIPLASMIC PROTEIN DDPA-RELATED"/>
    <property type="match status" value="1"/>
</dbReference>
<dbReference type="Gene3D" id="3.40.190.10">
    <property type="entry name" value="Periplasmic binding protein-like II"/>
    <property type="match status" value="1"/>
</dbReference>
<evidence type="ECO:0000256" key="3">
    <source>
        <dbReference type="SAM" id="SignalP"/>
    </source>
</evidence>
<evidence type="ECO:0000313" key="5">
    <source>
        <dbReference type="EMBL" id="SFZ76691.1"/>
    </source>
</evidence>
<accession>A0A1K2HIZ2</accession>
<dbReference type="Gene3D" id="3.90.76.10">
    <property type="entry name" value="Dipeptide-binding Protein, Domain 1"/>
    <property type="match status" value="1"/>
</dbReference>
<feature type="signal peptide" evidence="3">
    <location>
        <begin position="1"/>
        <end position="18"/>
    </location>
</feature>
<dbReference type="RefSeq" id="WP_072428577.1">
    <property type="nucleotide sequence ID" value="NZ_FPKR01000007.1"/>
</dbReference>
<dbReference type="Gene3D" id="3.10.105.10">
    <property type="entry name" value="Dipeptide-binding Protein, Domain 3"/>
    <property type="match status" value="1"/>
</dbReference>
<dbReference type="InterPro" id="IPR023765">
    <property type="entry name" value="SBP_5_CS"/>
</dbReference>
<dbReference type="OrthoDB" id="9801799at2"/>
<gene>
    <name evidence="5" type="ORF">SAMN02745887_02071</name>
</gene>
<dbReference type="Pfam" id="PF00496">
    <property type="entry name" value="SBP_bac_5"/>
    <property type="match status" value="1"/>
</dbReference>
<dbReference type="InterPro" id="IPR030678">
    <property type="entry name" value="Peptide/Ni-bd"/>
</dbReference>
<evidence type="ECO:0000313" key="6">
    <source>
        <dbReference type="Proteomes" id="UP000186513"/>
    </source>
</evidence>
<feature type="chain" id="PRO_5013154192" evidence="3">
    <location>
        <begin position="19"/>
        <end position="525"/>
    </location>
</feature>
<dbReference type="PROSITE" id="PS01040">
    <property type="entry name" value="SBP_BACTERIAL_5"/>
    <property type="match status" value="1"/>
</dbReference>
<name>A0A1K2HIZ2_9NEIS</name>
<keyword evidence="6" id="KW-1185">Reference proteome</keyword>
<dbReference type="AlphaFoldDB" id="A0A1K2HIZ2"/>
<dbReference type="InterPro" id="IPR000914">
    <property type="entry name" value="SBP_5_dom"/>
</dbReference>